<reference evidence="1 2" key="1">
    <citation type="submission" date="2016-10" db="EMBL/GenBank/DDBJ databases">
        <authorList>
            <person name="de Groot N.N."/>
        </authorList>
    </citation>
    <scope>NUCLEOTIDE SEQUENCE [LARGE SCALE GENOMIC DNA]</scope>
    <source>
        <strain evidence="1 2">KH1P1</strain>
    </source>
</reference>
<accession>A0A1I0FR68</accession>
<evidence type="ECO:0000313" key="2">
    <source>
        <dbReference type="Proteomes" id="UP000199820"/>
    </source>
</evidence>
<gene>
    <name evidence="1" type="ORF">SAMN04487771_102747</name>
</gene>
<evidence type="ECO:0000313" key="1">
    <source>
        <dbReference type="EMBL" id="SET60863.1"/>
    </source>
</evidence>
<name>A0A1I0FR68_9FIRM</name>
<protein>
    <submittedName>
        <fullName evidence="1">Uncharacterized protein</fullName>
    </submittedName>
</protein>
<dbReference type="Proteomes" id="UP000199820">
    <property type="component" value="Unassembled WGS sequence"/>
</dbReference>
<sequence>MPILIILFIGDLLLYAVIPVTIDLVNHQYTDKSTVLQMLGHFILSNFTTSDCGYQLFQIRDLSDIGCLIDEASDMNWKSAAIHIIGLLTKQIEKLTVDHGNQEIKGSICITHNEK</sequence>
<dbReference type="EMBL" id="FOIL01000027">
    <property type="protein sequence ID" value="SET60863.1"/>
    <property type="molecule type" value="Genomic_DNA"/>
</dbReference>
<dbReference type="AlphaFoldDB" id="A0A1I0FR68"/>
<keyword evidence="2" id="KW-1185">Reference proteome</keyword>
<proteinExistence type="predicted"/>
<organism evidence="1 2">
    <name type="scientific">[Clostridium] aminophilum</name>
    <dbReference type="NCBI Taxonomy" id="1526"/>
    <lineage>
        <taxon>Bacteria</taxon>
        <taxon>Bacillati</taxon>
        <taxon>Bacillota</taxon>
        <taxon>Clostridia</taxon>
        <taxon>Lachnospirales</taxon>
        <taxon>Lachnospiraceae</taxon>
    </lineage>
</organism>